<dbReference type="Gene3D" id="3.40.50.620">
    <property type="entry name" value="HUPs"/>
    <property type="match status" value="1"/>
</dbReference>
<dbReference type="Pfam" id="PF00582">
    <property type="entry name" value="Usp"/>
    <property type="match status" value="1"/>
</dbReference>
<comment type="similarity">
    <text evidence="1">Belongs to the universal stress protein A family.</text>
</comment>
<evidence type="ECO:0000313" key="3">
    <source>
        <dbReference type="EMBL" id="ACZ42003.1"/>
    </source>
</evidence>
<feature type="domain" description="UspA" evidence="2">
    <location>
        <begin position="2"/>
        <end position="147"/>
    </location>
</feature>
<accession>D1CB38</accession>
<dbReference type="EMBL" id="CP001825">
    <property type="protein sequence ID" value="ACZ42003.1"/>
    <property type="molecule type" value="Genomic_DNA"/>
</dbReference>
<dbReference type="HOGENOM" id="CLU_1757965_0_0_0"/>
<dbReference type="eggNOG" id="COG0589">
    <property type="taxonomic scope" value="Bacteria"/>
</dbReference>
<evidence type="ECO:0000313" key="4">
    <source>
        <dbReference type="Proteomes" id="UP000000323"/>
    </source>
</evidence>
<dbReference type="STRING" id="525904.Tter_1087"/>
<reference evidence="4" key="1">
    <citation type="journal article" date="2010" name="Stand. Genomic Sci.">
        <title>Complete genome sequence of 'Thermobaculum terrenum' type strain (YNP1).</title>
        <authorList>
            <person name="Kiss H."/>
            <person name="Cleland D."/>
            <person name="Lapidus A."/>
            <person name="Lucas S."/>
            <person name="Glavina Del Rio T."/>
            <person name="Nolan M."/>
            <person name="Tice H."/>
            <person name="Han C."/>
            <person name="Goodwin L."/>
            <person name="Pitluck S."/>
            <person name="Liolios K."/>
            <person name="Ivanova N."/>
            <person name="Mavromatis K."/>
            <person name="Ovchinnikova G."/>
            <person name="Pati A."/>
            <person name="Chen A."/>
            <person name="Palaniappan K."/>
            <person name="Land M."/>
            <person name="Hauser L."/>
            <person name="Chang Y."/>
            <person name="Jeffries C."/>
            <person name="Lu M."/>
            <person name="Brettin T."/>
            <person name="Detter J."/>
            <person name="Goker M."/>
            <person name="Tindall B."/>
            <person name="Beck B."/>
            <person name="McDermott T."/>
            <person name="Woyke T."/>
            <person name="Bristow J."/>
            <person name="Eisen J."/>
            <person name="Markowitz V."/>
            <person name="Hugenholtz P."/>
            <person name="Kyrpides N."/>
            <person name="Klenk H."/>
            <person name="Cheng J."/>
        </authorList>
    </citation>
    <scope>NUCLEOTIDE SEQUENCE [LARGE SCALE GENOMIC DNA]</scope>
    <source>
        <strain evidence="4">ATCC BAA-798 / YNP1</strain>
    </source>
</reference>
<dbReference type="KEGG" id="ttr:Tter_1087"/>
<dbReference type="InterPro" id="IPR006016">
    <property type="entry name" value="UspA"/>
</dbReference>
<dbReference type="RefSeq" id="WP_012875038.1">
    <property type="nucleotide sequence ID" value="NC_013525.1"/>
</dbReference>
<dbReference type="AlphaFoldDB" id="D1CB38"/>
<dbReference type="PANTHER" id="PTHR46268">
    <property type="entry name" value="STRESS RESPONSE PROTEIN NHAX"/>
    <property type="match status" value="1"/>
</dbReference>
<protein>
    <submittedName>
        <fullName evidence="3">UspA domain protein</fullName>
    </submittedName>
</protein>
<sequence>MKALVPITGQEEEEQIIEMLRSLPKSIEELIVLHVQDPSPEKTFEMLELGHHHISKYRLEEVQKTQEAYAQQAVNRAIDTIRRYVNILATGIILKGRANEEIMRAIQKEGAELVILFAKKNASGPKSIGKTARFVLDHAPCSVLLIRK</sequence>
<dbReference type="PANTHER" id="PTHR46268:SF6">
    <property type="entry name" value="UNIVERSAL STRESS PROTEIN UP12"/>
    <property type="match status" value="1"/>
</dbReference>
<organism evidence="3 4">
    <name type="scientific">Thermobaculum terrenum (strain ATCC BAA-798 / CCMEE 7001 / YNP1)</name>
    <dbReference type="NCBI Taxonomy" id="525904"/>
    <lineage>
        <taxon>Bacteria</taxon>
        <taxon>Bacillati</taxon>
        <taxon>Chloroflexota</taxon>
        <taxon>Chloroflexia</taxon>
        <taxon>Candidatus Thermobaculales</taxon>
        <taxon>Candidatus Thermobaculaceae</taxon>
        <taxon>Thermobaculum</taxon>
    </lineage>
</organism>
<dbReference type="Proteomes" id="UP000000323">
    <property type="component" value="Chromosome 1"/>
</dbReference>
<name>D1CB38_THET1</name>
<dbReference type="OrthoDB" id="159576at2"/>
<gene>
    <name evidence="3" type="ordered locus">Tter_1087</name>
</gene>
<dbReference type="SUPFAM" id="SSF52402">
    <property type="entry name" value="Adenine nucleotide alpha hydrolases-like"/>
    <property type="match status" value="1"/>
</dbReference>
<evidence type="ECO:0000256" key="1">
    <source>
        <dbReference type="ARBA" id="ARBA00008791"/>
    </source>
</evidence>
<dbReference type="InterPro" id="IPR014729">
    <property type="entry name" value="Rossmann-like_a/b/a_fold"/>
</dbReference>
<evidence type="ECO:0000259" key="2">
    <source>
        <dbReference type="Pfam" id="PF00582"/>
    </source>
</evidence>
<keyword evidence="4" id="KW-1185">Reference proteome</keyword>
<proteinExistence type="inferred from homology"/>